<organism evidence="1 2">
    <name type="scientific">Acinetobacter rongchengensis</name>
    <dbReference type="NCBI Taxonomy" id="2419601"/>
    <lineage>
        <taxon>Bacteria</taxon>
        <taxon>Pseudomonadati</taxon>
        <taxon>Pseudomonadota</taxon>
        <taxon>Gammaproteobacteria</taxon>
        <taxon>Moraxellales</taxon>
        <taxon>Moraxellaceae</taxon>
        <taxon>Acinetobacter</taxon>
    </lineage>
</organism>
<dbReference type="EMBL" id="RAXT01000004">
    <property type="protein sequence ID" value="RKG39811.1"/>
    <property type="molecule type" value="Genomic_DNA"/>
</dbReference>
<dbReference type="RefSeq" id="WP_120383081.1">
    <property type="nucleotide sequence ID" value="NZ_RAXT01000004.1"/>
</dbReference>
<protein>
    <submittedName>
        <fullName evidence="1">Uncharacterized protein</fullName>
    </submittedName>
</protein>
<keyword evidence="2" id="KW-1185">Reference proteome</keyword>
<dbReference type="AlphaFoldDB" id="A0A3A8FFA0"/>
<evidence type="ECO:0000313" key="1">
    <source>
        <dbReference type="EMBL" id="RKG39811.1"/>
    </source>
</evidence>
<comment type="caution">
    <text evidence="1">The sequence shown here is derived from an EMBL/GenBank/DDBJ whole genome shotgun (WGS) entry which is preliminary data.</text>
</comment>
<sequence length="128" mass="14891">MNQNDFENALHHLLSHSLKTSTFDEVKPVVELFLYGDYLPTAVENLNTMEKKRLLFLLEKFRRYSCSSVTRRQQLKTFAESINIAQSNQSLLASDLVDPLAKKLGLNEDLNHLKSQLLTLQTRHYHFQ</sequence>
<gene>
    <name evidence="1" type="ORF">D7V20_04195</name>
</gene>
<evidence type="ECO:0000313" key="2">
    <source>
        <dbReference type="Proteomes" id="UP000280405"/>
    </source>
</evidence>
<name>A0A3A8FFA0_9GAMM</name>
<accession>A0A3A8FFA0</accession>
<reference evidence="1 2" key="1">
    <citation type="submission" date="2018-09" db="EMBL/GenBank/DDBJ databases">
        <title>The draft genome of Acinetobacter spp. strains.</title>
        <authorList>
            <person name="Qin J."/>
            <person name="Feng Y."/>
            <person name="Zong Z."/>
        </authorList>
    </citation>
    <scope>NUCLEOTIDE SEQUENCE [LARGE SCALE GENOMIC DNA]</scope>
    <source>
        <strain evidence="1 2">WCHAc060115</strain>
    </source>
</reference>
<dbReference type="OrthoDB" id="6697685at2"/>
<proteinExistence type="predicted"/>
<dbReference type="Proteomes" id="UP000280405">
    <property type="component" value="Unassembled WGS sequence"/>
</dbReference>